<protein>
    <submittedName>
        <fullName evidence="2">Uncharacterized protein</fullName>
    </submittedName>
</protein>
<dbReference type="Proteomes" id="UP000005837">
    <property type="component" value="Unassembled WGS sequence"/>
</dbReference>
<proteinExistence type="predicted"/>
<feature type="region of interest" description="Disordered" evidence="1">
    <location>
        <begin position="1"/>
        <end position="27"/>
    </location>
</feature>
<evidence type="ECO:0000313" key="2">
    <source>
        <dbReference type="EMBL" id="EEG24893.1"/>
    </source>
</evidence>
<evidence type="ECO:0000256" key="1">
    <source>
        <dbReference type="SAM" id="MobiDB-lite"/>
    </source>
</evidence>
<accession>C0DSS9</accession>
<evidence type="ECO:0000313" key="3">
    <source>
        <dbReference type="Proteomes" id="UP000005837"/>
    </source>
</evidence>
<dbReference type="EMBL" id="ACEA01000008">
    <property type="protein sequence ID" value="EEG24893.1"/>
    <property type="molecule type" value="Genomic_DNA"/>
</dbReference>
<reference evidence="2 3" key="1">
    <citation type="submission" date="2009-01" db="EMBL/GenBank/DDBJ databases">
        <authorList>
            <person name="Fulton L."/>
            <person name="Clifton S."/>
            <person name="Chinwalla A.T."/>
            <person name="Mitreva M."/>
            <person name="Sodergren E."/>
            <person name="Weinstock G."/>
            <person name="Clifton S."/>
            <person name="Dooling D.J."/>
            <person name="Fulton B."/>
            <person name="Minx P."/>
            <person name="Pepin K.H."/>
            <person name="Johnson M."/>
            <person name="Bhonagiri V."/>
            <person name="Nash W.E."/>
            <person name="Mardis E.R."/>
            <person name="Wilson R.K."/>
        </authorList>
    </citation>
    <scope>NUCLEOTIDE SEQUENCE [LARGE SCALE GENOMIC DNA]</scope>
    <source>
        <strain evidence="2 3">ATCC 23834</strain>
    </source>
</reference>
<gene>
    <name evidence="2" type="ORF">EIKCOROL_00402</name>
</gene>
<sequence length="41" mass="4624">MANGLARVNRQHKSPAKYTKNRQLAAKRLTENGKSALIFLK</sequence>
<dbReference type="HOGENOM" id="CLU_3269356_0_0_4"/>
<comment type="caution">
    <text evidence="2">The sequence shown here is derived from an EMBL/GenBank/DDBJ whole genome shotgun (WGS) entry which is preliminary data.</text>
</comment>
<organism evidence="2 3">
    <name type="scientific">Eikenella corrodens ATCC 23834</name>
    <dbReference type="NCBI Taxonomy" id="546274"/>
    <lineage>
        <taxon>Bacteria</taxon>
        <taxon>Pseudomonadati</taxon>
        <taxon>Pseudomonadota</taxon>
        <taxon>Betaproteobacteria</taxon>
        <taxon>Neisseriales</taxon>
        <taxon>Neisseriaceae</taxon>
        <taxon>Eikenella</taxon>
    </lineage>
</organism>
<dbReference type="AlphaFoldDB" id="C0DSS9"/>
<name>C0DSS9_EIKCO</name>